<dbReference type="OrthoDB" id="479131at2"/>
<dbReference type="SMART" id="SM00331">
    <property type="entry name" value="PP2C_SIG"/>
    <property type="match status" value="1"/>
</dbReference>
<proteinExistence type="predicted"/>
<feature type="domain" description="PPM-type phosphatase" evidence="1">
    <location>
        <begin position="155"/>
        <end position="345"/>
    </location>
</feature>
<dbReference type="SUPFAM" id="SSF81606">
    <property type="entry name" value="PP2C-like"/>
    <property type="match status" value="1"/>
</dbReference>
<protein>
    <submittedName>
        <fullName evidence="2">SpoIIE family protein phosphatase</fullName>
    </submittedName>
</protein>
<comment type="caution">
    <text evidence="2">The sequence shown here is derived from an EMBL/GenBank/DDBJ whole genome shotgun (WGS) entry which is preliminary data.</text>
</comment>
<evidence type="ECO:0000313" key="2">
    <source>
        <dbReference type="EMBL" id="KAA5611743.1"/>
    </source>
</evidence>
<organism evidence="2 3">
    <name type="scientific">Rhodovastum atsumiense</name>
    <dbReference type="NCBI Taxonomy" id="504468"/>
    <lineage>
        <taxon>Bacteria</taxon>
        <taxon>Pseudomonadati</taxon>
        <taxon>Pseudomonadota</taxon>
        <taxon>Alphaproteobacteria</taxon>
        <taxon>Acetobacterales</taxon>
        <taxon>Acetobacteraceae</taxon>
        <taxon>Rhodovastum</taxon>
    </lineage>
</organism>
<reference evidence="2 3" key="1">
    <citation type="submission" date="2019-09" db="EMBL/GenBank/DDBJ databases">
        <title>Genome sequence of Rhodovastum atsumiense, a diverse member of the Acetobacteraceae family of non-sulfur purple photosynthetic bacteria.</title>
        <authorList>
            <person name="Meyer T."/>
            <person name="Kyndt J."/>
        </authorList>
    </citation>
    <scope>NUCLEOTIDE SEQUENCE [LARGE SCALE GENOMIC DNA]</scope>
    <source>
        <strain evidence="2 3">DSM 21279</strain>
    </source>
</reference>
<dbReference type="CDD" id="cd16934">
    <property type="entry name" value="HATPase_RsbT-like"/>
    <property type="match status" value="1"/>
</dbReference>
<dbReference type="Gene3D" id="3.60.40.10">
    <property type="entry name" value="PPM-type phosphatase domain"/>
    <property type="match status" value="1"/>
</dbReference>
<dbReference type="InterPro" id="IPR036890">
    <property type="entry name" value="HATPase_C_sf"/>
</dbReference>
<dbReference type="Pfam" id="PF13581">
    <property type="entry name" value="HATPase_c_2"/>
    <property type="match status" value="1"/>
</dbReference>
<dbReference type="PANTHER" id="PTHR35801">
    <property type="entry name" value="PHOSPHOSERINE PHOSPHATASE RSBX"/>
    <property type="match status" value="1"/>
</dbReference>
<dbReference type="InterPro" id="IPR003594">
    <property type="entry name" value="HATPase_dom"/>
</dbReference>
<accession>A0A5M6ITU2</accession>
<evidence type="ECO:0000259" key="1">
    <source>
        <dbReference type="SMART" id="SM00331"/>
    </source>
</evidence>
<dbReference type="EMBL" id="VWPK01000018">
    <property type="protein sequence ID" value="KAA5611743.1"/>
    <property type="molecule type" value="Genomic_DNA"/>
</dbReference>
<dbReference type="InterPro" id="IPR001932">
    <property type="entry name" value="PPM-type_phosphatase-like_dom"/>
</dbReference>
<dbReference type="InterPro" id="IPR036457">
    <property type="entry name" value="PPM-type-like_dom_sf"/>
</dbReference>
<dbReference type="Pfam" id="PF07228">
    <property type="entry name" value="SpoIIE"/>
    <property type="match status" value="1"/>
</dbReference>
<dbReference type="SUPFAM" id="SSF55874">
    <property type="entry name" value="ATPase domain of HSP90 chaperone/DNA topoisomerase II/histidine kinase"/>
    <property type="match status" value="1"/>
</dbReference>
<dbReference type="Gene3D" id="3.30.565.10">
    <property type="entry name" value="Histidine kinase-like ATPase, C-terminal domain"/>
    <property type="match status" value="1"/>
</dbReference>
<keyword evidence="3" id="KW-1185">Reference proteome</keyword>
<dbReference type="RefSeq" id="WP_150041284.1">
    <property type="nucleotide sequence ID" value="NZ_OW485601.1"/>
</dbReference>
<gene>
    <name evidence="2" type="ORF">F1189_13190</name>
</gene>
<dbReference type="PANTHER" id="PTHR35801:SF1">
    <property type="entry name" value="PHOSPHOSERINE PHOSPHATASE RSBX"/>
    <property type="match status" value="1"/>
</dbReference>
<evidence type="ECO:0000313" key="3">
    <source>
        <dbReference type="Proteomes" id="UP000325255"/>
    </source>
</evidence>
<name>A0A5M6ITU2_9PROT</name>
<dbReference type="InterPro" id="IPR039248">
    <property type="entry name" value="Ptase_RsbX"/>
</dbReference>
<sequence>MLAVAITETSQVGEARRLCVEVAQEAGFDTAGVGRVALVATELATNLLKHGGGGELLCGPWSDPAHSDPSHAGLDLLALDRGPGMRDPGLCLRDGYSTAGTSGTGLGAVRRNARLFRLQSAPGSGSAVLARLAIAASRPTPDGLAIQDHSPMDLSPAWGAVTVPHRGERACGDAWTAISEGALRVFLMADGLGHGPDAAHAAAEAVRRFRQAPLRPPGAILEAIHQALRPTRGAAVAIARVDAARGAVTFAGIGNIGAAVVAGTEIRRMLSHNGTAGHQLRRIQEFEYPWPDGAVLVMHSDGLASSWWPPRQAGLLALHPTLAAALLYRDHARGRDDCCVLVAATPASIPDD</sequence>
<dbReference type="AlphaFoldDB" id="A0A5M6ITU2"/>
<dbReference type="Proteomes" id="UP000325255">
    <property type="component" value="Unassembled WGS sequence"/>
</dbReference>